<dbReference type="Proteomes" id="UP000070434">
    <property type="component" value="Unassembled WGS sequence"/>
</dbReference>
<dbReference type="EMBL" id="LNJP01000003">
    <property type="protein sequence ID" value="KWZ31025.1"/>
    <property type="molecule type" value="Genomic_DNA"/>
</dbReference>
<sequence length="82" mass="8946">MKRDNALLQSILKTLEDSEFAYLTAGYICNTISGSDTSKDDAINHHIRLLADRGLIDISNTAGIRLTWDGRDALKPKSGIVG</sequence>
<accession>A0AAW3PQM2</accession>
<protein>
    <recommendedName>
        <fullName evidence="3">DUF2513 domain-containing protein</fullName>
    </recommendedName>
</protein>
<dbReference type="AlphaFoldDB" id="A0AAW3PQM2"/>
<dbReference type="RefSeq" id="WP_060967723.1">
    <property type="nucleotide sequence ID" value="NZ_LNJP01000003.1"/>
</dbReference>
<organism evidence="1 2">
    <name type="scientific">Burkholderia anthina</name>
    <dbReference type="NCBI Taxonomy" id="179879"/>
    <lineage>
        <taxon>Bacteria</taxon>
        <taxon>Pseudomonadati</taxon>
        <taxon>Pseudomonadota</taxon>
        <taxon>Betaproteobacteria</taxon>
        <taxon>Burkholderiales</taxon>
        <taxon>Burkholderiaceae</taxon>
        <taxon>Burkholderia</taxon>
        <taxon>Burkholderia cepacia complex</taxon>
    </lineage>
</organism>
<evidence type="ECO:0000313" key="2">
    <source>
        <dbReference type="Proteomes" id="UP000070434"/>
    </source>
</evidence>
<reference evidence="1 2" key="1">
    <citation type="submission" date="2015-11" db="EMBL/GenBank/DDBJ databases">
        <authorList>
            <person name="Sahl J."/>
            <person name="Wagner D."/>
            <person name="Keim P."/>
        </authorList>
    </citation>
    <scope>NUCLEOTIDE SEQUENCE [LARGE SCALE GENOMIC DNA]</scope>
    <source>
        <strain evidence="1 2">AZ-4-2-10-S1-D7</strain>
    </source>
</reference>
<gene>
    <name evidence="1" type="ORF">WS64_22135</name>
</gene>
<evidence type="ECO:0008006" key="3">
    <source>
        <dbReference type="Google" id="ProtNLM"/>
    </source>
</evidence>
<evidence type="ECO:0000313" key="1">
    <source>
        <dbReference type="EMBL" id="KWZ31025.1"/>
    </source>
</evidence>
<name>A0AAW3PQM2_9BURK</name>
<comment type="caution">
    <text evidence="1">The sequence shown here is derived from an EMBL/GenBank/DDBJ whole genome shotgun (WGS) entry which is preliminary data.</text>
</comment>
<proteinExistence type="predicted"/>